<dbReference type="Proteomes" id="UP001595556">
    <property type="component" value="Unassembled WGS sequence"/>
</dbReference>
<evidence type="ECO:0000259" key="10">
    <source>
        <dbReference type="Pfam" id="PF12704"/>
    </source>
</evidence>
<dbReference type="InterPro" id="IPR051447">
    <property type="entry name" value="Lipoprotein-release_system"/>
</dbReference>
<dbReference type="RefSeq" id="WP_377300997.1">
    <property type="nucleotide sequence ID" value="NZ_CP180191.1"/>
</dbReference>
<feature type="transmembrane region" description="Helical" evidence="8">
    <location>
        <begin position="28"/>
        <end position="57"/>
    </location>
</feature>
<dbReference type="NCBIfam" id="TIGR02212">
    <property type="entry name" value="lolCE"/>
    <property type="match status" value="1"/>
</dbReference>
<evidence type="ECO:0000313" key="11">
    <source>
        <dbReference type="EMBL" id="MFC3146630.1"/>
    </source>
</evidence>
<dbReference type="InterPro" id="IPR025857">
    <property type="entry name" value="MacB_PCD"/>
</dbReference>
<reference evidence="12" key="1">
    <citation type="journal article" date="2019" name="Int. J. Syst. Evol. Microbiol.">
        <title>The Global Catalogue of Microorganisms (GCM) 10K type strain sequencing project: providing services to taxonomists for standard genome sequencing and annotation.</title>
        <authorList>
            <consortium name="The Broad Institute Genomics Platform"/>
            <consortium name="The Broad Institute Genome Sequencing Center for Infectious Disease"/>
            <person name="Wu L."/>
            <person name="Ma J."/>
        </authorList>
    </citation>
    <scope>NUCLEOTIDE SEQUENCE [LARGE SCALE GENOMIC DNA]</scope>
    <source>
        <strain evidence="12">KCTC 52168</strain>
    </source>
</reference>
<proteinExistence type="inferred from homology"/>
<evidence type="ECO:0000256" key="1">
    <source>
        <dbReference type="ARBA" id="ARBA00004651"/>
    </source>
</evidence>
<keyword evidence="11" id="KW-0449">Lipoprotein</keyword>
<sequence>MSFKLPFELAVGLRYTRTGRRGPRRNRFISFISALSTIGIALGVMALILVLSVMSGFQKEVRDRMLSVISHIEVNAMDGSLPDWKGAGELVRKHPQVQGVAPFVSGQVMVVRGEALRGAILRGIDPQLEPTVSDLARHTANEALQTLKPGEFSLLIGRELAYQLDVRVGDRITLLAPEGTVTPAGVVPRPRVFTVTGLFESGHFEFDSGMVFTHIEDAARLMRVDGASGLRVRINDMQQAPRVATEIAQSLPPALAVRDWSKMNAVWFAATQIEKRMMFIILTLIVAVAAFNLVSMLVMTVTEKQGDIAILRTLGATPAAIQRIFMIQGVIVGFIGVASGVLVGTLLAYNVDRVMAAIEGAFGFQVLPKGIYLISRLPSDPQAGEIALIALVAFGLAWLATLYPSWRAARVNPAEALRYE</sequence>
<dbReference type="Pfam" id="PF02687">
    <property type="entry name" value="FtsX"/>
    <property type="match status" value="1"/>
</dbReference>
<evidence type="ECO:0000313" key="12">
    <source>
        <dbReference type="Proteomes" id="UP001595556"/>
    </source>
</evidence>
<keyword evidence="12" id="KW-1185">Reference proteome</keyword>
<evidence type="ECO:0000259" key="9">
    <source>
        <dbReference type="Pfam" id="PF02687"/>
    </source>
</evidence>
<evidence type="ECO:0000256" key="5">
    <source>
        <dbReference type="ARBA" id="ARBA00022692"/>
    </source>
</evidence>
<feature type="transmembrane region" description="Helical" evidence="8">
    <location>
        <begin position="321"/>
        <end position="347"/>
    </location>
</feature>
<protein>
    <submittedName>
        <fullName evidence="11">Lipoprotein-releasing ABC transporter permease subunit</fullName>
    </submittedName>
</protein>
<dbReference type="InterPro" id="IPR011925">
    <property type="entry name" value="LolCE_TM"/>
</dbReference>
<dbReference type="InterPro" id="IPR003838">
    <property type="entry name" value="ABC3_permease_C"/>
</dbReference>
<feature type="transmembrane region" description="Helical" evidence="8">
    <location>
        <begin position="386"/>
        <end position="403"/>
    </location>
</feature>
<comment type="similarity">
    <text evidence="2">Belongs to the ABC-4 integral membrane protein family. LolC/E subfamily.</text>
</comment>
<evidence type="ECO:0000256" key="6">
    <source>
        <dbReference type="ARBA" id="ARBA00022989"/>
    </source>
</evidence>
<evidence type="ECO:0000256" key="3">
    <source>
        <dbReference type="ARBA" id="ARBA00022448"/>
    </source>
</evidence>
<dbReference type="Pfam" id="PF12704">
    <property type="entry name" value="MacB_PCD"/>
    <property type="match status" value="1"/>
</dbReference>
<feature type="transmembrane region" description="Helical" evidence="8">
    <location>
        <begin position="279"/>
        <end position="301"/>
    </location>
</feature>
<evidence type="ECO:0000256" key="2">
    <source>
        <dbReference type="ARBA" id="ARBA00005236"/>
    </source>
</evidence>
<evidence type="ECO:0000256" key="7">
    <source>
        <dbReference type="ARBA" id="ARBA00023136"/>
    </source>
</evidence>
<evidence type="ECO:0000256" key="4">
    <source>
        <dbReference type="ARBA" id="ARBA00022475"/>
    </source>
</evidence>
<keyword evidence="6 8" id="KW-1133">Transmembrane helix</keyword>
<organism evidence="11 12">
    <name type="scientific">Piscinibacterium candidicorallinum</name>
    <dbReference type="NCBI Taxonomy" id="1793872"/>
    <lineage>
        <taxon>Bacteria</taxon>
        <taxon>Pseudomonadati</taxon>
        <taxon>Pseudomonadota</taxon>
        <taxon>Betaproteobacteria</taxon>
        <taxon>Burkholderiales</taxon>
        <taxon>Piscinibacterium</taxon>
    </lineage>
</organism>
<comment type="caution">
    <text evidence="11">The sequence shown here is derived from an EMBL/GenBank/DDBJ whole genome shotgun (WGS) entry which is preliminary data.</text>
</comment>
<gene>
    <name evidence="11" type="ORF">ACFOEN_03125</name>
</gene>
<dbReference type="EMBL" id="JBHRTI010000003">
    <property type="protein sequence ID" value="MFC3146630.1"/>
    <property type="molecule type" value="Genomic_DNA"/>
</dbReference>
<name>A0ABV7H307_9BURK</name>
<feature type="domain" description="MacB-like periplasmic core" evidence="10">
    <location>
        <begin position="33"/>
        <end position="249"/>
    </location>
</feature>
<keyword evidence="5 8" id="KW-0812">Transmembrane</keyword>
<feature type="domain" description="ABC3 transporter permease C-terminal" evidence="9">
    <location>
        <begin position="279"/>
        <end position="413"/>
    </location>
</feature>
<dbReference type="PANTHER" id="PTHR30489:SF0">
    <property type="entry name" value="LIPOPROTEIN-RELEASING SYSTEM TRANSMEMBRANE PROTEIN LOLE"/>
    <property type="match status" value="1"/>
</dbReference>
<keyword evidence="7 8" id="KW-0472">Membrane</keyword>
<evidence type="ECO:0000256" key="8">
    <source>
        <dbReference type="SAM" id="Phobius"/>
    </source>
</evidence>
<comment type="subcellular location">
    <subcellularLocation>
        <location evidence="1">Cell membrane</location>
        <topology evidence="1">Multi-pass membrane protein</topology>
    </subcellularLocation>
</comment>
<keyword evidence="3" id="KW-0813">Transport</keyword>
<keyword evidence="4" id="KW-1003">Cell membrane</keyword>
<dbReference type="PANTHER" id="PTHR30489">
    <property type="entry name" value="LIPOPROTEIN-RELEASING SYSTEM TRANSMEMBRANE PROTEIN LOLE"/>
    <property type="match status" value="1"/>
</dbReference>
<feature type="transmembrane region" description="Helical" evidence="8">
    <location>
        <begin position="354"/>
        <end position="374"/>
    </location>
</feature>
<accession>A0ABV7H307</accession>